<dbReference type="AlphaFoldDB" id="A0A5B0QIR6"/>
<dbReference type="Proteomes" id="UP000324748">
    <property type="component" value="Unassembled WGS sequence"/>
</dbReference>
<protein>
    <submittedName>
        <fullName evidence="1">Uncharacterized protein</fullName>
    </submittedName>
</protein>
<keyword evidence="2" id="KW-1185">Reference proteome</keyword>
<sequence length="170" mass="19196">MSRIYWTNQVTFQIFYQLAFSFSGGMNAPAPPVGPGGNTSISKMGENMCMNVLPTCSNEDQFVSSFLNLEDWGSANDFGFLGPAGASGSDSNPMQSDFPKDSDFRDSEYNYLDLESKINKRKSPNNESIKLTFSPLNIFEKEHDNFLQEEDTIPENLINERKYKMKNIIN</sequence>
<dbReference type="EMBL" id="VSWC01000015">
    <property type="protein sequence ID" value="KAA1113068.1"/>
    <property type="molecule type" value="Genomic_DNA"/>
</dbReference>
<accession>A0A5B0QIR6</accession>
<organism evidence="1 2">
    <name type="scientific">Puccinia graminis f. sp. tritici</name>
    <dbReference type="NCBI Taxonomy" id="56615"/>
    <lineage>
        <taxon>Eukaryota</taxon>
        <taxon>Fungi</taxon>
        <taxon>Dikarya</taxon>
        <taxon>Basidiomycota</taxon>
        <taxon>Pucciniomycotina</taxon>
        <taxon>Pucciniomycetes</taxon>
        <taxon>Pucciniales</taxon>
        <taxon>Pucciniaceae</taxon>
        <taxon>Puccinia</taxon>
    </lineage>
</organism>
<name>A0A5B0QIR6_PUCGR</name>
<gene>
    <name evidence="1" type="ORF">PGT21_020020</name>
</gene>
<comment type="caution">
    <text evidence="1">The sequence shown here is derived from an EMBL/GenBank/DDBJ whole genome shotgun (WGS) entry which is preliminary data.</text>
</comment>
<evidence type="ECO:0000313" key="2">
    <source>
        <dbReference type="Proteomes" id="UP000324748"/>
    </source>
</evidence>
<proteinExistence type="predicted"/>
<evidence type="ECO:0000313" key="1">
    <source>
        <dbReference type="EMBL" id="KAA1113068.1"/>
    </source>
</evidence>
<reference evidence="1 2" key="1">
    <citation type="submission" date="2019-05" db="EMBL/GenBank/DDBJ databases">
        <title>Emergence of the Ug99 lineage of the wheat stem rust pathogen through somatic hybridization.</title>
        <authorList>
            <person name="Li F."/>
            <person name="Upadhyaya N.M."/>
            <person name="Sperschneider J."/>
            <person name="Matny O."/>
            <person name="Nguyen-Phuc H."/>
            <person name="Mago R."/>
            <person name="Raley C."/>
            <person name="Miller M.E."/>
            <person name="Silverstein K.A.T."/>
            <person name="Henningsen E."/>
            <person name="Hirsch C.D."/>
            <person name="Visser B."/>
            <person name="Pretorius Z.A."/>
            <person name="Steffenson B.J."/>
            <person name="Schwessinger B."/>
            <person name="Dodds P.N."/>
            <person name="Figueroa M."/>
        </authorList>
    </citation>
    <scope>NUCLEOTIDE SEQUENCE [LARGE SCALE GENOMIC DNA]</scope>
    <source>
        <strain evidence="1">21-0</strain>
    </source>
</reference>